<dbReference type="SUPFAM" id="SSF54427">
    <property type="entry name" value="NTF2-like"/>
    <property type="match status" value="1"/>
</dbReference>
<dbReference type="Pfam" id="PF13577">
    <property type="entry name" value="SnoaL_4"/>
    <property type="match status" value="1"/>
</dbReference>
<keyword evidence="3" id="KW-1185">Reference proteome</keyword>
<dbReference type="EMBL" id="JAANOU010000001">
    <property type="protein sequence ID" value="NIH80821.1"/>
    <property type="molecule type" value="Genomic_DNA"/>
</dbReference>
<evidence type="ECO:0000313" key="2">
    <source>
        <dbReference type="EMBL" id="NIH80821.1"/>
    </source>
</evidence>
<gene>
    <name evidence="2" type="ORF">FHX46_003351</name>
</gene>
<name>A0ABX0SV26_9PSEU</name>
<protein>
    <submittedName>
        <fullName evidence="2">Ketosteroid isomerase-like protein</fullName>
    </submittedName>
</protein>
<organism evidence="2 3">
    <name type="scientific">Amycolatopsis viridis</name>
    <dbReference type="NCBI Taxonomy" id="185678"/>
    <lineage>
        <taxon>Bacteria</taxon>
        <taxon>Bacillati</taxon>
        <taxon>Actinomycetota</taxon>
        <taxon>Actinomycetes</taxon>
        <taxon>Pseudonocardiales</taxon>
        <taxon>Pseudonocardiaceae</taxon>
        <taxon>Amycolatopsis</taxon>
    </lineage>
</organism>
<dbReference type="Proteomes" id="UP000754495">
    <property type="component" value="Unassembled WGS sequence"/>
</dbReference>
<dbReference type="InterPro" id="IPR037401">
    <property type="entry name" value="SnoaL-like"/>
</dbReference>
<sequence>MTLTTEDRMELADLVARYAAAVDDRDFAAAAALFTEDAVLAIPSPPDDLRPVVVRDGRAAIAEALHAVEAFTRTQHALVGQVFDGGPGEASGRLAAVAHHLGPDPAGDQVVVTWYLRYLDRYRRTGDGWRFTRRELHLDWVQTYTPDRWQERARRDHA</sequence>
<comment type="caution">
    <text evidence="2">The sequence shown here is derived from an EMBL/GenBank/DDBJ whole genome shotgun (WGS) entry which is preliminary data.</text>
</comment>
<proteinExistence type="predicted"/>
<feature type="domain" description="SnoaL-like" evidence="1">
    <location>
        <begin position="5"/>
        <end position="134"/>
    </location>
</feature>
<dbReference type="InterPro" id="IPR032710">
    <property type="entry name" value="NTF2-like_dom_sf"/>
</dbReference>
<dbReference type="Gene3D" id="3.10.450.50">
    <property type="match status" value="1"/>
</dbReference>
<dbReference type="RefSeq" id="WP_167115645.1">
    <property type="nucleotide sequence ID" value="NZ_JAANOU010000001.1"/>
</dbReference>
<evidence type="ECO:0000313" key="3">
    <source>
        <dbReference type="Proteomes" id="UP000754495"/>
    </source>
</evidence>
<accession>A0ABX0SV26</accession>
<evidence type="ECO:0000259" key="1">
    <source>
        <dbReference type="Pfam" id="PF13577"/>
    </source>
</evidence>
<reference evidence="2 3" key="1">
    <citation type="submission" date="2020-03" db="EMBL/GenBank/DDBJ databases">
        <title>Sequencing the genomes of 1000 actinobacteria strains.</title>
        <authorList>
            <person name="Klenk H.-P."/>
        </authorList>
    </citation>
    <scope>NUCLEOTIDE SEQUENCE [LARGE SCALE GENOMIC DNA]</scope>
    <source>
        <strain evidence="2 3">DSM 45668</strain>
    </source>
</reference>
<dbReference type="CDD" id="cd00531">
    <property type="entry name" value="NTF2_like"/>
    <property type="match status" value="1"/>
</dbReference>